<dbReference type="OrthoDB" id="418595at2759"/>
<dbReference type="AlphaFoldDB" id="A0A0T6BHE1"/>
<evidence type="ECO:0000259" key="7">
    <source>
        <dbReference type="Pfam" id="PF01694"/>
    </source>
</evidence>
<dbReference type="GO" id="GO:0016020">
    <property type="term" value="C:membrane"/>
    <property type="evidence" value="ECO:0007669"/>
    <property type="project" value="UniProtKB-SubCell"/>
</dbReference>
<feature type="transmembrane region" description="Helical" evidence="6">
    <location>
        <begin position="231"/>
        <end position="250"/>
    </location>
</feature>
<dbReference type="Gene3D" id="1.20.1540.10">
    <property type="entry name" value="Rhomboid-like"/>
    <property type="match status" value="1"/>
</dbReference>
<evidence type="ECO:0000256" key="1">
    <source>
        <dbReference type="ARBA" id="ARBA00004141"/>
    </source>
</evidence>
<comment type="subcellular location">
    <subcellularLocation>
        <location evidence="1">Membrane</location>
        <topology evidence="1">Multi-pass membrane protein</topology>
    </subcellularLocation>
</comment>
<feature type="transmembrane region" description="Helical" evidence="6">
    <location>
        <begin position="139"/>
        <end position="160"/>
    </location>
</feature>
<dbReference type="InterPro" id="IPR051739">
    <property type="entry name" value="Rhomboid_IM_Serine_Proteases"/>
</dbReference>
<proteinExistence type="inferred from homology"/>
<accession>A0A0T6BHE1</accession>
<gene>
    <name evidence="8" type="ORF">AMK59_2221</name>
</gene>
<evidence type="ECO:0000256" key="5">
    <source>
        <dbReference type="ARBA" id="ARBA00023136"/>
    </source>
</evidence>
<name>A0A0T6BHE1_9SCAR</name>
<feature type="transmembrane region" description="Helical" evidence="6">
    <location>
        <begin position="42"/>
        <end position="60"/>
    </location>
</feature>
<keyword evidence="4 6" id="KW-1133">Transmembrane helix</keyword>
<keyword evidence="5 6" id="KW-0472">Membrane</keyword>
<comment type="similarity">
    <text evidence="2">Belongs to the peptidase S54 family.</text>
</comment>
<dbReference type="EMBL" id="LJIG01000237">
    <property type="protein sequence ID" value="KRT86703.1"/>
    <property type="molecule type" value="Genomic_DNA"/>
</dbReference>
<evidence type="ECO:0000313" key="8">
    <source>
        <dbReference type="EMBL" id="KRT86703.1"/>
    </source>
</evidence>
<keyword evidence="9" id="KW-1185">Reference proteome</keyword>
<evidence type="ECO:0000313" key="9">
    <source>
        <dbReference type="Proteomes" id="UP000051574"/>
    </source>
</evidence>
<evidence type="ECO:0000256" key="3">
    <source>
        <dbReference type="ARBA" id="ARBA00022692"/>
    </source>
</evidence>
<dbReference type="InterPro" id="IPR035952">
    <property type="entry name" value="Rhomboid-like_sf"/>
</dbReference>
<feature type="domain" description="Peptidase S54 rhomboid" evidence="7">
    <location>
        <begin position="76"/>
        <end position="219"/>
    </location>
</feature>
<dbReference type="Proteomes" id="UP000051574">
    <property type="component" value="Unassembled WGS sequence"/>
</dbReference>
<dbReference type="PANTHER" id="PTHR45840">
    <property type="entry name" value="RHOMBOID-RELATED PROTEIN"/>
    <property type="match status" value="1"/>
</dbReference>
<evidence type="ECO:0000256" key="6">
    <source>
        <dbReference type="SAM" id="Phobius"/>
    </source>
</evidence>
<dbReference type="PANTHER" id="PTHR45840:SF10">
    <property type="entry name" value="RHOMBOID PROTEASE"/>
    <property type="match status" value="1"/>
</dbReference>
<protein>
    <recommendedName>
        <fullName evidence="7">Peptidase S54 rhomboid domain-containing protein</fullName>
    </recommendedName>
</protein>
<dbReference type="InterPro" id="IPR022764">
    <property type="entry name" value="Peptidase_S54_rhomboid_dom"/>
</dbReference>
<evidence type="ECO:0000256" key="2">
    <source>
        <dbReference type="ARBA" id="ARBA00009045"/>
    </source>
</evidence>
<dbReference type="GO" id="GO:0004252">
    <property type="term" value="F:serine-type endopeptidase activity"/>
    <property type="evidence" value="ECO:0007669"/>
    <property type="project" value="InterPro"/>
</dbReference>
<feature type="transmembrane region" description="Helical" evidence="6">
    <location>
        <begin position="115"/>
        <end position="133"/>
    </location>
</feature>
<organism evidence="8 9">
    <name type="scientific">Oryctes borbonicus</name>
    <dbReference type="NCBI Taxonomy" id="1629725"/>
    <lineage>
        <taxon>Eukaryota</taxon>
        <taxon>Metazoa</taxon>
        <taxon>Ecdysozoa</taxon>
        <taxon>Arthropoda</taxon>
        <taxon>Hexapoda</taxon>
        <taxon>Insecta</taxon>
        <taxon>Pterygota</taxon>
        <taxon>Neoptera</taxon>
        <taxon>Endopterygota</taxon>
        <taxon>Coleoptera</taxon>
        <taxon>Polyphaga</taxon>
        <taxon>Scarabaeiformia</taxon>
        <taxon>Scarabaeidae</taxon>
        <taxon>Dynastinae</taxon>
        <taxon>Oryctes</taxon>
    </lineage>
</organism>
<evidence type="ECO:0000256" key="4">
    <source>
        <dbReference type="ARBA" id="ARBA00022989"/>
    </source>
</evidence>
<feature type="transmembrane region" description="Helical" evidence="6">
    <location>
        <begin position="197"/>
        <end position="219"/>
    </location>
</feature>
<keyword evidence="3 6" id="KW-0812">Transmembrane</keyword>
<dbReference type="SUPFAM" id="SSF144091">
    <property type="entry name" value="Rhomboid-like"/>
    <property type="match status" value="1"/>
</dbReference>
<reference evidence="8 9" key="1">
    <citation type="submission" date="2015-09" db="EMBL/GenBank/DDBJ databases">
        <title>Draft genome of the scarab beetle Oryctes borbonicus.</title>
        <authorList>
            <person name="Meyer J.M."/>
            <person name="Markov G.V."/>
            <person name="Baskaran P."/>
            <person name="Herrmann M."/>
            <person name="Sommer R.J."/>
            <person name="Roedelsperger C."/>
        </authorList>
    </citation>
    <scope>NUCLEOTIDE SEQUENCE [LARGE SCALE GENOMIC DNA]</scope>
    <source>
        <strain evidence="8">OB123</strain>
        <tissue evidence="8">Whole animal</tissue>
    </source>
</reference>
<dbReference type="Pfam" id="PF01694">
    <property type="entry name" value="Rhomboid"/>
    <property type="match status" value="1"/>
</dbReference>
<comment type="caution">
    <text evidence="8">The sequence shown here is derived from an EMBL/GenBank/DDBJ whole genome shotgun (WGS) entry which is preliminary data.</text>
</comment>
<sequence>MITPEKNKFLTPVTTPSSDDRFLLPYHENKQKELPLYVKYKPPYAILAASFIQIIYHAVLRNTKITRLKFDPNKQEEVWRYFTYMLIHDNWYHLILNVAIQCLISIPLERQQDSIRVGLLYLGGGFLGALGAACTSPDYVIGASAGVYALLISHVSDLLLNFKSIRYKKTRCIVVGVIVMSDVIYNAVHFYKDSVPSISWGAHVFGAIAGLIFGLMIYKTYNNVDKPLSKVLFYVGLISSVITLIVLIVVCMQVKRCTPVNMMHVKYTYIC</sequence>